<feature type="compositionally biased region" description="Basic and acidic residues" evidence="1">
    <location>
        <begin position="88"/>
        <end position="99"/>
    </location>
</feature>
<sequence length="282" mass="31997">MYRESNASTRLSETSYNSKEPQARVRRVLSNVSTEHVVDTRSKTLNTVSRQSASQETVNSTKKSLTQTNIGHSTADYKESDSSLPGKKTVDTIKSKSPDKGAPGKLGSSNTVPKIKPLVQNMMFKNALSLNHFDLSVNINSRPTNRTKIPVSITNKPSPLVTQCATPKSEKRDLAGVKSPRSNSNSRSPSLERKKEKQLSESFRQTINERLKQTHNKGKPIYAIGRPTCSDKEDYDFVNKSRSYDEYRKQKLNETKKKFKSKNFFQEQKYDKIEGLNWISWK</sequence>
<feature type="region of interest" description="Disordered" evidence="1">
    <location>
        <begin position="141"/>
        <end position="200"/>
    </location>
</feature>
<feature type="compositionally biased region" description="Polar residues" evidence="1">
    <location>
        <begin position="141"/>
        <end position="166"/>
    </location>
</feature>
<reference evidence="2" key="2">
    <citation type="submission" date="2022-10" db="EMBL/GenBank/DDBJ databases">
        <authorList>
            <consortium name="ENA_rothamsted_submissions"/>
            <consortium name="culmorum"/>
            <person name="King R."/>
        </authorList>
    </citation>
    <scope>NUCLEOTIDE SEQUENCE</scope>
</reference>
<reference evidence="2" key="1">
    <citation type="submission" date="2021-12" db="EMBL/GenBank/DDBJ databases">
        <authorList>
            <person name="King R."/>
        </authorList>
    </citation>
    <scope>NUCLEOTIDE SEQUENCE</scope>
</reference>
<feature type="compositionally biased region" description="Polar residues" evidence="1">
    <location>
        <begin position="43"/>
        <end position="72"/>
    </location>
</feature>
<gene>
    <name evidence="2" type="ORF">DIATSA_LOCUS4307</name>
</gene>
<name>A0A9N9QYX1_9NEOP</name>
<feature type="region of interest" description="Disordered" evidence="1">
    <location>
        <begin position="1"/>
        <end position="113"/>
    </location>
</feature>
<accession>A0A9N9QYX1</accession>
<evidence type="ECO:0000313" key="3">
    <source>
        <dbReference type="Proteomes" id="UP001153714"/>
    </source>
</evidence>
<dbReference type="OrthoDB" id="7451534at2759"/>
<dbReference type="Proteomes" id="UP001153714">
    <property type="component" value="Chromosome 15"/>
</dbReference>
<organism evidence="2 3">
    <name type="scientific">Diatraea saccharalis</name>
    <name type="common">sugarcane borer</name>
    <dbReference type="NCBI Taxonomy" id="40085"/>
    <lineage>
        <taxon>Eukaryota</taxon>
        <taxon>Metazoa</taxon>
        <taxon>Ecdysozoa</taxon>
        <taxon>Arthropoda</taxon>
        <taxon>Hexapoda</taxon>
        <taxon>Insecta</taxon>
        <taxon>Pterygota</taxon>
        <taxon>Neoptera</taxon>
        <taxon>Endopterygota</taxon>
        <taxon>Lepidoptera</taxon>
        <taxon>Glossata</taxon>
        <taxon>Ditrysia</taxon>
        <taxon>Pyraloidea</taxon>
        <taxon>Crambidae</taxon>
        <taxon>Crambinae</taxon>
        <taxon>Diatraea</taxon>
    </lineage>
</organism>
<evidence type="ECO:0000256" key="1">
    <source>
        <dbReference type="SAM" id="MobiDB-lite"/>
    </source>
</evidence>
<dbReference type="AlphaFoldDB" id="A0A9N9QYX1"/>
<feature type="compositionally biased region" description="Basic and acidic residues" evidence="1">
    <location>
        <begin position="190"/>
        <end position="199"/>
    </location>
</feature>
<feature type="compositionally biased region" description="Low complexity" evidence="1">
    <location>
        <begin position="179"/>
        <end position="189"/>
    </location>
</feature>
<proteinExistence type="predicted"/>
<dbReference type="EMBL" id="OU893346">
    <property type="protein sequence ID" value="CAG9786352.1"/>
    <property type="molecule type" value="Genomic_DNA"/>
</dbReference>
<keyword evidence="3" id="KW-1185">Reference proteome</keyword>
<feature type="compositionally biased region" description="Polar residues" evidence="1">
    <location>
        <begin position="1"/>
        <end position="20"/>
    </location>
</feature>
<evidence type="ECO:0000313" key="2">
    <source>
        <dbReference type="EMBL" id="CAG9786352.1"/>
    </source>
</evidence>
<protein>
    <submittedName>
        <fullName evidence="2">Uncharacterized protein</fullName>
    </submittedName>
</protein>